<evidence type="ECO:0000256" key="5">
    <source>
        <dbReference type="ARBA" id="ARBA00023125"/>
    </source>
</evidence>
<evidence type="ECO:0000256" key="6">
    <source>
        <dbReference type="ARBA" id="ARBA00023163"/>
    </source>
</evidence>
<evidence type="ECO:0000256" key="8">
    <source>
        <dbReference type="PROSITE-ProRule" id="PRU00169"/>
    </source>
</evidence>
<evidence type="ECO:0000256" key="3">
    <source>
        <dbReference type="ARBA" id="ARBA00023012"/>
    </source>
</evidence>
<dbReference type="EMBL" id="CP015405">
    <property type="protein sequence ID" value="ANU75454.1"/>
    <property type="molecule type" value="Genomic_DNA"/>
</dbReference>
<evidence type="ECO:0000313" key="12">
    <source>
        <dbReference type="EMBL" id="ANU75454.1"/>
    </source>
</evidence>
<dbReference type="PROSITE" id="PS50110">
    <property type="entry name" value="RESPONSE_REGULATORY"/>
    <property type="match status" value="1"/>
</dbReference>
<dbReference type="CDD" id="cd00383">
    <property type="entry name" value="trans_reg_C"/>
    <property type="match status" value="1"/>
</dbReference>
<feature type="domain" description="Response regulatory" evidence="10">
    <location>
        <begin position="4"/>
        <end position="116"/>
    </location>
</feature>
<evidence type="ECO:0000256" key="1">
    <source>
        <dbReference type="ARBA" id="ARBA00018672"/>
    </source>
</evidence>
<dbReference type="Pfam" id="PF00072">
    <property type="entry name" value="Response_reg"/>
    <property type="match status" value="1"/>
</dbReference>
<protein>
    <recommendedName>
        <fullName evidence="1">Stage 0 sporulation protein A homolog</fullName>
    </recommendedName>
</protein>
<name>A0A1C7I951_9FIRM</name>
<gene>
    <name evidence="12" type="ORF">A4V09_06540</name>
</gene>
<feature type="modified residue" description="4-aspartylphosphate" evidence="8">
    <location>
        <position position="52"/>
    </location>
</feature>
<evidence type="ECO:0000313" key="13">
    <source>
        <dbReference type="Proteomes" id="UP000092574"/>
    </source>
</evidence>
<dbReference type="PROSITE" id="PS51755">
    <property type="entry name" value="OMPR_PHOB"/>
    <property type="match status" value="1"/>
</dbReference>
<dbReference type="GO" id="GO:0000156">
    <property type="term" value="F:phosphorelay response regulator activity"/>
    <property type="evidence" value="ECO:0007669"/>
    <property type="project" value="TreeGrafter"/>
</dbReference>
<keyword evidence="3" id="KW-0902">Two-component regulatory system</keyword>
<dbReference type="OrthoDB" id="9790442at2"/>
<dbReference type="Gene3D" id="6.10.250.690">
    <property type="match status" value="1"/>
</dbReference>
<keyword evidence="2 8" id="KW-0597">Phosphoprotein</keyword>
<dbReference type="GO" id="GO:0005829">
    <property type="term" value="C:cytosol"/>
    <property type="evidence" value="ECO:0007669"/>
    <property type="project" value="TreeGrafter"/>
</dbReference>
<evidence type="ECO:0000256" key="4">
    <source>
        <dbReference type="ARBA" id="ARBA00023015"/>
    </source>
</evidence>
<evidence type="ECO:0000259" key="10">
    <source>
        <dbReference type="PROSITE" id="PS50110"/>
    </source>
</evidence>
<feature type="DNA-binding region" description="OmpR/PhoB-type" evidence="9">
    <location>
        <begin position="125"/>
        <end position="224"/>
    </location>
</feature>
<sequence>MAEKILIVDDEKDIRCMLKDYFELQGYEIYTADGGEDALEKMKIQPDMILLDINMPDMDGYEVCRRIRDYVSCPILFLTARVEEQDRVNGLMVGGDDYIMKPFSMDELEARIMAHLRRERRMASREQLRFQGKLVINYSQRKVFYGKEQIPFTKMEFDLIEFLSMHKKQVFSKERIYEAVRGYDGDGDSSIIMEHIRRIRLKLKKYTNHDYIETVWGVGYQWIG</sequence>
<dbReference type="Gene3D" id="1.10.10.10">
    <property type="entry name" value="Winged helix-like DNA-binding domain superfamily/Winged helix DNA-binding domain"/>
    <property type="match status" value="1"/>
</dbReference>
<dbReference type="GO" id="GO:0000976">
    <property type="term" value="F:transcription cis-regulatory region binding"/>
    <property type="evidence" value="ECO:0007669"/>
    <property type="project" value="TreeGrafter"/>
</dbReference>
<feature type="domain" description="OmpR/PhoB-type" evidence="11">
    <location>
        <begin position="125"/>
        <end position="224"/>
    </location>
</feature>
<keyword evidence="4" id="KW-0805">Transcription regulation</keyword>
<keyword evidence="13" id="KW-1185">Reference proteome</keyword>
<accession>A0A1C7I951</accession>
<dbReference type="SUPFAM" id="SSF52172">
    <property type="entry name" value="CheY-like"/>
    <property type="match status" value="1"/>
</dbReference>
<keyword evidence="5 9" id="KW-0238">DNA-binding</keyword>
<keyword evidence="6" id="KW-0804">Transcription</keyword>
<proteinExistence type="predicted"/>
<dbReference type="STRING" id="1796616.A4V09_06540"/>
<dbReference type="InterPro" id="IPR011006">
    <property type="entry name" value="CheY-like_superfamily"/>
</dbReference>
<reference evidence="12" key="1">
    <citation type="submission" date="2017-04" db="EMBL/GenBank/DDBJ databases">
        <title>Complete Genome Sequences of Twelve Strains of a Stable Defined Moderately Diverse Mouse Microbiota 2 (sDMDMm2).</title>
        <authorList>
            <person name="Uchimura Y."/>
            <person name="Wyss M."/>
            <person name="Brugiroux S."/>
            <person name="Limenitakis J.P."/>
            <person name="Stecher B."/>
            <person name="McCoy K.D."/>
            <person name="Macpherson A.J."/>
        </authorList>
    </citation>
    <scope>NUCLEOTIDE SEQUENCE</scope>
    <source>
        <strain evidence="12">YL58</strain>
    </source>
</reference>
<dbReference type="GO" id="GO:0032993">
    <property type="term" value="C:protein-DNA complex"/>
    <property type="evidence" value="ECO:0007669"/>
    <property type="project" value="TreeGrafter"/>
</dbReference>
<dbReference type="AlphaFoldDB" id="A0A1C7I951"/>
<dbReference type="KEGG" id="byl:A4V09_06540"/>
<evidence type="ECO:0000256" key="7">
    <source>
        <dbReference type="ARBA" id="ARBA00024867"/>
    </source>
</evidence>
<dbReference type="SMART" id="SM00448">
    <property type="entry name" value="REC"/>
    <property type="match status" value="1"/>
</dbReference>
<dbReference type="SMART" id="SM00862">
    <property type="entry name" value="Trans_reg_C"/>
    <property type="match status" value="1"/>
</dbReference>
<evidence type="ECO:0000259" key="11">
    <source>
        <dbReference type="PROSITE" id="PS51755"/>
    </source>
</evidence>
<dbReference type="CDD" id="cd17574">
    <property type="entry name" value="REC_OmpR"/>
    <property type="match status" value="1"/>
</dbReference>
<dbReference type="Proteomes" id="UP000092574">
    <property type="component" value="Chromosome"/>
</dbReference>
<dbReference type="InterPro" id="IPR001867">
    <property type="entry name" value="OmpR/PhoB-type_DNA-bd"/>
</dbReference>
<dbReference type="RefSeq" id="WP_065541652.1">
    <property type="nucleotide sequence ID" value="NZ_CP015405.2"/>
</dbReference>
<dbReference type="GO" id="GO:0006355">
    <property type="term" value="P:regulation of DNA-templated transcription"/>
    <property type="evidence" value="ECO:0007669"/>
    <property type="project" value="InterPro"/>
</dbReference>
<evidence type="ECO:0000256" key="2">
    <source>
        <dbReference type="ARBA" id="ARBA00022553"/>
    </source>
</evidence>
<dbReference type="PANTHER" id="PTHR48111:SF2">
    <property type="entry name" value="RESPONSE REGULATOR SAER"/>
    <property type="match status" value="1"/>
</dbReference>
<dbReference type="InterPro" id="IPR039420">
    <property type="entry name" value="WalR-like"/>
</dbReference>
<dbReference type="FunFam" id="3.40.50.2300:FF:000001">
    <property type="entry name" value="DNA-binding response regulator PhoB"/>
    <property type="match status" value="1"/>
</dbReference>
<dbReference type="PANTHER" id="PTHR48111">
    <property type="entry name" value="REGULATOR OF RPOS"/>
    <property type="match status" value="1"/>
</dbReference>
<dbReference type="Gene3D" id="3.40.50.2300">
    <property type="match status" value="1"/>
</dbReference>
<dbReference type="Pfam" id="PF00486">
    <property type="entry name" value="Trans_reg_C"/>
    <property type="match status" value="1"/>
</dbReference>
<comment type="function">
    <text evidence="7">May play the central regulatory role in sporulation. It may be an element of the effector pathway responsible for the activation of sporulation genes in response to nutritional stress. Spo0A may act in concert with spo0H (a sigma factor) to control the expression of some genes that are critical to the sporulation process.</text>
</comment>
<dbReference type="InterPro" id="IPR036388">
    <property type="entry name" value="WH-like_DNA-bd_sf"/>
</dbReference>
<dbReference type="InterPro" id="IPR001789">
    <property type="entry name" value="Sig_transdc_resp-reg_receiver"/>
</dbReference>
<evidence type="ECO:0000256" key="9">
    <source>
        <dbReference type="PROSITE-ProRule" id="PRU01091"/>
    </source>
</evidence>
<organism evidence="12 13">
    <name type="scientific">Blautia pseudococcoides</name>
    <dbReference type="NCBI Taxonomy" id="1796616"/>
    <lineage>
        <taxon>Bacteria</taxon>
        <taxon>Bacillati</taxon>
        <taxon>Bacillota</taxon>
        <taxon>Clostridia</taxon>
        <taxon>Lachnospirales</taxon>
        <taxon>Lachnospiraceae</taxon>
        <taxon>Blautia</taxon>
    </lineage>
</organism>